<keyword evidence="2" id="KW-0472">Membrane</keyword>
<keyword evidence="4" id="KW-1185">Reference proteome</keyword>
<feature type="region of interest" description="Disordered" evidence="1">
    <location>
        <begin position="489"/>
        <end position="516"/>
    </location>
</feature>
<accession>A0ABT0X7J0</accession>
<sequence length="784" mass="82897">MAEAAQFQEAGPAPARRWLRRSAAALAGVPLLAGLVQVTPAAPAQATEQAAAAKGVDVSIDSMTPATPDEGDTITVSGSVTNDGPKPVDDARVALRLGQSIQSRSGIDAASRSTPFSYSDGKEVGGKRGSVKFKRLAAGQTRDFKLSVPAEDLDLDRGGVYRMGVTLSGATPGRPGGQVLGVERTLLPWQPEAAKKKTGLSYLWPLISSSHLTAQTDSDDRQTPVFRDESLASELKPGGRLQQLVSLGKDRPVTWVIDPDLLASVTAMTENYKIEGPKGRTRPGKNQAVAKEWLKDLQNAVEGEEVVALPFADPDLASLAHRGKNVSGALGHLRPATDLASRTVGNVLGVKPRTDFAWPVEGAVDTSVVDVATSAGAHNVIARSDSMREATNLPYTPSAARPIGSGNTAVVSDARLSTMFRGGMMRAEDSTLAVQRFLAQTLMITMENPGKQRNIVVAPQRLPSSSEAQTMARAIDGIEEGRWTQPLPLSDAAKAKPDPRATTHVPGPGTYPRSLRREELPKSAFETIQRTQSALEGFQVVLSQPERVVTPFGNAMMREMSASWRGRTREAEAFRGSVEDYLSGLSRGVQLIQKSTQTLSGRSATIPVTVQNNLVQGVEGLKLVLKSSQPNRLDVGDPQPVRIEGGHSQSVKFDTTANANGPVRVHAQLYTEDGTPYGAPMTFKVTATSITSTVILVIAGGVLLLVLAGVRMYSQRKRAVAEGGTDAAPDEPESAGVASGTEGGTEDRAERKAEGEDPEQEGDASPDTGPDGDGPSGTGEKVNR</sequence>
<proteinExistence type="predicted"/>
<feature type="region of interest" description="Disordered" evidence="1">
    <location>
        <begin position="61"/>
        <end position="89"/>
    </location>
</feature>
<dbReference type="RefSeq" id="WP_251415156.1">
    <property type="nucleotide sequence ID" value="NZ_JAMQGM010000029.1"/>
</dbReference>
<reference evidence="3" key="1">
    <citation type="journal article" date="2023" name="Int. J. Syst. Evol. Microbiol.">
        <title>Streptomyces meridianus sp. nov. isolated from brackish water of the Tagus estuary in Alcochete, Portugal.</title>
        <authorList>
            <person name="Santos J.D.N."/>
            <person name="Klimek D."/>
            <person name="Calusinska M."/>
            <person name="Lobo Da Cunha A."/>
            <person name="Catita J."/>
            <person name="Goncalves H."/>
            <person name="Gonzalez I."/>
            <person name="Reyes F."/>
            <person name="Lage O.M."/>
        </authorList>
    </citation>
    <scope>NUCLEOTIDE SEQUENCE</scope>
    <source>
        <strain evidence="3">MTZ3.1</strain>
    </source>
</reference>
<gene>
    <name evidence="3" type="ORF">M1E25_14215</name>
</gene>
<dbReference type="Proteomes" id="UP001167160">
    <property type="component" value="Unassembled WGS sequence"/>
</dbReference>
<dbReference type="InterPro" id="IPR010916">
    <property type="entry name" value="TonB_box_CS"/>
</dbReference>
<feature type="region of interest" description="Disordered" evidence="1">
    <location>
        <begin position="722"/>
        <end position="784"/>
    </location>
</feature>
<organism evidence="3 4">
    <name type="scientific">Streptomyces meridianus</name>
    <dbReference type="NCBI Taxonomy" id="2938945"/>
    <lineage>
        <taxon>Bacteria</taxon>
        <taxon>Bacillati</taxon>
        <taxon>Actinomycetota</taxon>
        <taxon>Actinomycetes</taxon>
        <taxon>Kitasatosporales</taxon>
        <taxon>Streptomycetaceae</taxon>
        <taxon>Streptomyces</taxon>
    </lineage>
</organism>
<dbReference type="PROSITE" id="PS00430">
    <property type="entry name" value="TONB_DEPENDENT_REC_1"/>
    <property type="match status" value="1"/>
</dbReference>
<evidence type="ECO:0000313" key="4">
    <source>
        <dbReference type="Proteomes" id="UP001167160"/>
    </source>
</evidence>
<dbReference type="InterPro" id="IPR046112">
    <property type="entry name" value="DUF6049"/>
</dbReference>
<evidence type="ECO:0000256" key="2">
    <source>
        <dbReference type="SAM" id="Phobius"/>
    </source>
</evidence>
<feature type="transmembrane region" description="Helical" evidence="2">
    <location>
        <begin position="690"/>
        <end position="710"/>
    </location>
</feature>
<comment type="caution">
    <text evidence="3">The sequence shown here is derived from an EMBL/GenBank/DDBJ whole genome shotgun (WGS) entry which is preliminary data.</text>
</comment>
<dbReference type="Pfam" id="PF19516">
    <property type="entry name" value="DUF6049"/>
    <property type="match status" value="1"/>
</dbReference>
<evidence type="ECO:0000256" key="1">
    <source>
        <dbReference type="SAM" id="MobiDB-lite"/>
    </source>
</evidence>
<feature type="compositionally biased region" description="Basic and acidic residues" evidence="1">
    <location>
        <begin position="745"/>
        <end position="755"/>
    </location>
</feature>
<evidence type="ECO:0000313" key="3">
    <source>
        <dbReference type="EMBL" id="MCM2578498.1"/>
    </source>
</evidence>
<keyword evidence="2" id="KW-0812">Transmembrane</keyword>
<protein>
    <submittedName>
        <fullName evidence="3">DUF6049 family protein</fullName>
    </submittedName>
</protein>
<dbReference type="EMBL" id="JAMQGM010000029">
    <property type="protein sequence ID" value="MCM2578498.1"/>
    <property type="molecule type" value="Genomic_DNA"/>
</dbReference>
<dbReference type="InterPro" id="IPR013783">
    <property type="entry name" value="Ig-like_fold"/>
</dbReference>
<keyword evidence="2" id="KW-1133">Transmembrane helix</keyword>
<name>A0ABT0X7J0_9ACTN</name>
<dbReference type="Gene3D" id="2.60.40.10">
    <property type="entry name" value="Immunoglobulins"/>
    <property type="match status" value="1"/>
</dbReference>